<feature type="region of interest" description="Disordered" evidence="2">
    <location>
        <begin position="1"/>
        <end position="331"/>
    </location>
</feature>
<feature type="region of interest" description="Disordered" evidence="2">
    <location>
        <begin position="1299"/>
        <end position="1349"/>
    </location>
</feature>
<feature type="compositionally biased region" description="Basic and acidic residues" evidence="2">
    <location>
        <begin position="1234"/>
        <end position="1255"/>
    </location>
</feature>
<feature type="compositionally biased region" description="Polar residues" evidence="2">
    <location>
        <begin position="1339"/>
        <end position="1349"/>
    </location>
</feature>
<feature type="compositionally biased region" description="Basic and acidic residues" evidence="2">
    <location>
        <begin position="70"/>
        <end position="86"/>
    </location>
</feature>
<feature type="compositionally biased region" description="Low complexity" evidence="2">
    <location>
        <begin position="628"/>
        <end position="637"/>
    </location>
</feature>
<evidence type="ECO:0000256" key="2">
    <source>
        <dbReference type="SAM" id="MobiDB-lite"/>
    </source>
</evidence>
<feature type="compositionally biased region" description="Basic and acidic residues" evidence="2">
    <location>
        <begin position="20"/>
        <end position="38"/>
    </location>
</feature>
<feature type="compositionally biased region" description="Basic and acidic residues" evidence="2">
    <location>
        <begin position="277"/>
        <end position="291"/>
    </location>
</feature>
<feature type="compositionally biased region" description="Basic and acidic residues" evidence="2">
    <location>
        <begin position="226"/>
        <end position="269"/>
    </location>
</feature>
<feature type="compositionally biased region" description="Acidic residues" evidence="2">
    <location>
        <begin position="1191"/>
        <end position="1202"/>
    </location>
</feature>
<feature type="compositionally biased region" description="Basic and acidic residues" evidence="2">
    <location>
        <begin position="298"/>
        <end position="329"/>
    </location>
</feature>
<feature type="compositionally biased region" description="Low complexity" evidence="2">
    <location>
        <begin position="87"/>
        <end position="98"/>
    </location>
</feature>
<dbReference type="VEuPathDB" id="PlasmoDB:PmUG01_12019500"/>
<feature type="compositionally biased region" description="Polar residues" evidence="2">
    <location>
        <begin position="170"/>
        <end position="188"/>
    </location>
</feature>
<proteinExistence type="predicted"/>
<dbReference type="Proteomes" id="UP000219799">
    <property type="component" value="Chromosome 12"/>
</dbReference>
<feature type="compositionally biased region" description="Basic residues" evidence="2">
    <location>
        <begin position="134"/>
        <end position="143"/>
    </location>
</feature>
<feature type="coiled-coil region" evidence="1">
    <location>
        <begin position="661"/>
        <end position="705"/>
    </location>
</feature>
<feature type="region of interest" description="Disordered" evidence="2">
    <location>
        <begin position="1053"/>
        <end position="1072"/>
    </location>
</feature>
<evidence type="ECO:0000256" key="1">
    <source>
        <dbReference type="SAM" id="Coils"/>
    </source>
</evidence>
<feature type="compositionally biased region" description="Basic and acidic residues" evidence="2">
    <location>
        <begin position="189"/>
        <end position="209"/>
    </location>
</feature>
<feature type="compositionally biased region" description="Polar residues" evidence="2">
    <location>
        <begin position="148"/>
        <end position="158"/>
    </location>
</feature>
<evidence type="ECO:0000313" key="4">
    <source>
        <dbReference type="Proteomes" id="UP000219799"/>
    </source>
</evidence>
<gene>
    <name evidence="3" type="primary">PmlGA01_120013000</name>
    <name evidence="3" type="ORF">PMLGA01_120013000</name>
</gene>
<feature type="region of interest" description="Disordered" evidence="2">
    <location>
        <begin position="620"/>
        <end position="643"/>
    </location>
</feature>
<evidence type="ECO:0000313" key="3">
    <source>
        <dbReference type="EMBL" id="SBT79972.1"/>
    </source>
</evidence>
<feature type="compositionally biased region" description="Polar residues" evidence="2">
    <location>
        <begin position="1054"/>
        <end position="1072"/>
    </location>
</feature>
<sequence>MSTLNKKRKKKKIFSDEEDSKSNEIEHTSIEVSSERVTKNKPLLCTNGIDAYEHDPVDKAEGEELIEGNITKKVEDVREEGDDRNGGDINNNDINGYIRGERGNIEQGKNGDDKSEHSQNDTQQSNKCEDILKQKKKKKKLKKCTMQEDASGNDTTDMIESKNIEYPLNRNDSGETNYTNEDSSSGENSIKENNSKKLGEGKHEEETTFHKRINEKKKKKKRKVHKMEEVQEMNDHEEKHWKSEDENDGKEQQQEQDQTQKERVVNHSEDNEEEDLWRDQKNELEIFEKAGTHKKGDKRANQRRDDNNIDEQGEGKEREGEEIKTSVKEKQKKKKIKNSKLIDNINPNEDKLKLKAVQIAFIKKEYNIEEYIFECLKIIIPINKSELFLGKENIILDNSSKDDIKNLEIFWFDRLTRNRRRSIINCFTTMRKLGVLNSGGNTFKDSYSVAPPTSIEAATGDRTSLEDKPHPMEDKGISTIDHIFNKSKEYIIVDNLVCLCNQQIKLIKEYISYIKRNIYDLSSITENNEKIKEMKILEPIKRREIFFYLNICIAMSYAQECTPNVYGVHTCATPDIRGFNLHPMFSHINKKKNELRNDHVTDPWEKLRLLKKHGRKIETSSKYDITNRNRNSYNESSSMHKSNAGEKIAQNKFCSEGNNNADDAEERERKYYEEMERKRKELEDLERKNKAIEEMKKKKKEKDDKKIYNIYSLLESAAQYFGEGPKYSNPNIHEFYKSNSNQLVYVKPPNTIEEKNLLINYFLQFPSLNKKLEYNKRRIYAENYGLVKIIKNSENLPTNFELHTQPWLLESFQNMWNEQNKLNNFQIWNMSNLVNDDDPLEDVQCTDTKVAAPNQTQDSKNVFVKIEAAGGGQDVTLKCVQVKGEEVTSQSVQVKGEEVTSQSVQVKGEEVTSQSVQVKGEEVTSQSVQVKGEEVTSQSIQVKGEEVTSQSVQVKGEEVTSQSIQVKGEEVTSQRVQVKGEEVTSQSVQVKGEEVTSQSIQVKGEEVTSQSIQVKGEEVTSQSVQVKGEEVTSQCTHLKEESTRQKVCNEEVPSFTNDTNQGKTSKWGSGITNTEISKSENKRKSDFLTKKIKKFCSNDDTKQLKLTSFLSKDKVNINVEGERIESKEHDPIAEHMKDEVTNLSYVGSESEKLDYVKIKKKKRRILDDDKMNDMCENYQQKSEIANKYDSTNEENHEEDFADDDKNYCSSQKSYNRFEGNYSISKRKNITSQKDNSKQEDLSDYSSEQKDEEKVRNIRKRKKNDENEQDIINPVDIIMKQKYAEEKKRLREDKMKHVFELEAEESEDENIEDPEERKRAQLLKNSKYQQDDSEDDDQYNSEGLSEFINNEEYNSDNDIVKLKHKEEMEKFEENMFLKKFTYQGKEFNKELTNKEKLELEREKQLLRKKKLLLNCSLGNVKLSDFESDSSTSSDDDTKKYLKNSLYEPFTELENVDMLKKNKNFIDNSFNDNVFKRGECIGNIDDEKRKKQILEKIDNVIYRKEVKTNEGKKIVIKKKRKIRFHHELSDLTVTEEDQVDEYEKTKKKPKKVNSNLVEQPKPIFIQNKTINHNNKASIKWNNNIKYINELDTPTNSEVFKGFRKVENAQ</sequence>
<feature type="compositionally biased region" description="Basic and acidic residues" evidence="2">
    <location>
        <begin position="99"/>
        <end position="119"/>
    </location>
</feature>
<accession>A0A1C3L0J6</accession>
<protein>
    <submittedName>
        <fullName evidence="3">Uncharacterized protein</fullName>
    </submittedName>
</protein>
<organism evidence="3 4">
    <name type="scientific">Plasmodium malariae</name>
    <dbReference type="NCBI Taxonomy" id="5858"/>
    <lineage>
        <taxon>Eukaryota</taxon>
        <taxon>Sar</taxon>
        <taxon>Alveolata</taxon>
        <taxon>Apicomplexa</taxon>
        <taxon>Aconoidasida</taxon>
        <taxon>Haemosporida</taxon>
        <taxon>Plasmodiidae</taxon>
        <taxon>Plasmodium</taxon>
        <taxon>Plasmodium (Plasmodium)</taxon>
    </lineage>
</organism>
<keyword evidence="1" id="KW-0175">Coiled coil</keyword>
<feature type="compositionally biased region" description="Acidic residues" evidence="2">
    <location>
        <begin position="1300"/>
        <end position="1313"/>
    </location>
</feature>
<feature type="compositionally biased region" description="Basic and acidic residues" evidence="2">
    <location>
        <begin position="51"/>
        <end position="62"/>
    </location>
</feature>
<dbReference type="EMBL" id="LT594500">
    <property type="protein sequence ID" value="SBT79972.1"/>
    <property type="molecule type" value="Genomic_DNA"/>
</dbReference>
<feature type="compositionally biased region" description="Basic residues" evidence="2">
    <location>
        <begin position="210"/>
        <end position="225"/>
    </location>
</feature>
<reference evidence="3 4" key="1">
    <citation type="submission" date="2016-06" db="EMBL/GenBank/DDBJ databases">
        <authorList>
            <consortium name="Pathogen Informatics"/>
        </authorList>
    </citation>
    <scope>NUCLEOTIDE SEQUENCE [LARGE SCALE GENOMIC DNA]</scope>
    <source>
        <strain evidence="3">PmlGA01</strain>
    </source>
</reference>
<name>A0A1C3L0J6_PLAMA</name>
<feature type="compositionally biased region" description="Basic residues" evidence="2">
    <location>
        <begin position="1"/>
        <end position="12"/>
    </location>
</feature>
<feature type="region of interest" description="Disordered" evidence="2">
    <location>
        <begin position="1183"/>
        <end position="1278"/>
    </location>
</feature>